<organism evidence="2 3">
    <name type="scientific">Vitis vinifera</name>
    <name type="common">Grape</name>
    <dbReference type="NCBI Taxonomy" id="29760"/>
    <lineage>
        <taxon>Eukaryota</taxon>
        <taxon>Viridiplantae</taxon>
        <taxon>Streptophyta</taxon>
        <taxon>Embryophyta</taxon>
        <taxon>Tracheophyta</taxon>
        <taxon>Spermatophyta</taxon>
        <taxon>Magnoliopsida</taxon>
        <taxon>eudicotyledons</taxon>
        <taxon>Gunneridae</taxon>
        <taxon>Pentapetalae</taxon>
        <taxon>rosids</taxon>
        <taxon>Vitales</taxon>
        <taxon>Vitaceae</taxon>
        <taxon>Viteae</taxon>
        <taxon>Vitis</taxon>
    </lineage>
</organism>
<gene>
    <name evidence="2" type="ORF">CK203_109995</name>
</gene>
<protein>
    <recommendedName>
        <fullName evidence="1">DUF4283 domain-containing protein</fullName>
    </recommendedName>
</protein>
<proteinExistence type="predicted"/>
<dbReference type="EMBL" id="QGNW01002015">
    <property type="protein sequence ID" value="RVW26341.1"/>
    <property type="molecule type" value="Genomic_DNA"/>
</dbReference>
<reference evidence="2 3" key="1">
    <citation type="journal article" date="2018" name="PLoS Genet.">
        <title>Population sequencing reveals clonal diversity and ancestral inbreeding in the grapevine cultivar Chardonnay.</title>
        <authorList>
            <person name="Roach M.J."/>
            <person name="Johnson D.L."/>
            <person name="Bohlmann J."/>
            <person name="van Vuuren H.J."/>
            <person name="Jones S.J."/>
            <person name="Pretorius I.S."/>
            <person name="Schmidt S.A."/>
            <person name="Borneman A.R."/>
        </authorList>
    </citation>
    <scope>NUCLEOTIDE SEQUENCE [LARGE SCALE GENOMIC DNA]</scope>
    <source>
        <strain evidence="3">cv. Chardonnay</strain>
        <tissue evidence="2">Leaf</tissue>
    </source>
</reference>
<dbReference type="PANTHER" id="PTHR34427:SF5">
    <property type="entry name" value="DUF4283 DOMAIN-CONTAINING PROTEIN"/>
    <property type="match status" value="1"/>
</dbReference>
<sequence>MERGWKENGRSYSLVRDENRGCFLRLGVVDQEMKSYSIFIPKGRGERGGWFTMAEMLRSIGVVIGRRERKQEETLPLKLILEKSYAEVVKMLRSRGRDLVKVEVREKEINRNLRKLEHCLVGCWNPCSARGEDLEKLGILMAKAWGLKGKLGMAKMEKGKVLLEFESLVKAKRVLNSGKRSFGGIHLHLESWSLKTGCLVEGEKRSAAWVKIVGLPVFLWDPIILRRVGRSAVDF</sequence>
<dbReference type="Proteomes" id="UP000288805">
    <property type="component" value="Unassembled WGS sequence"/>
</dbReference>
<evidence type="ECO:0000313" key="3">
    <source>
        <dbReference type="Proteomes" id="UP000288805"/>
    </source>
</evidence>
<dbReference type="Pfam" id="PF14111">
    <property type="entry name" value="DUF4283"/>
    <property type="match status" value="1"/>
</dbReference>
<accession>A0A438CT15</accession>
<evidence type="ECO:0000313" key="2">
    <source>
        <dbReference type="EMBL" id="RVW26341.1"/>
    </source>
</evidence>
<name>A0A438CT15_VITVI</name>
<comment type="caution">
    <text evidence="2">The sequence shown here is derived from an EMBL/GenBank/DDBJ whole genome shotgun (WGS) entry which is preliminary data.</text>
</comment>
<dbReference type="InterPro" id="IPR025558">
    <property type="entry name" value="DUF4283"/>
</dbReference>
<dbReference type="AlphaFoldDB" id="A0A438CT15"/>
<dbReference type="PANTHER" id="PTHR34427">
    <property type="entry name" value="DUF4283 DOMAIN PROTEIN"/>
    <property type="match status" value="1"/>
</dbReference>
<evidence type="ECO:0000259" key="1">
    <source>
        <dbReference type="Pfam" id="PF14111"/>
    </source>
</evidence>
<feature type="domain" description="DUF4283" evidence="1">
    <location>
        <begin position="115"/>
        <end position="198"/>
    </location>
</feature>